<protein>
    <submittedName>
        <fullName evidence="3">Uncharacterized protein</fullName>
    </submittedName>
</protein>
<keyword evidence="4" id="KW-1185">Reference proteome</keyword>
<keyword evidence="2" id="KW-0472">Membrane</keyword>
<evidence type="ECO:0000256" key="2">
    <source>
        <dbReference type="SAM" id="Phobius"/>
    </source>
</evidence>
<feature type="compositionally biased region" description="Basic residues" evidence="1">
    <location>
        <begin position="63"/>
        <end position="72"/>
    </location>
</feature>
<sequence length="72" mass="8192">MKQTILVALGAAFFIIGVHQTFHYGIPSSYWLFMLSGACFLLIQLSKKAPQKQDQQEAPQKKSSNKKHKKKK</sequence>
<name>A0A1S1Z415_FLAPC</name>
<feature type="transmembrane region" description="Helical" evidence="2">
    <location>
        <begin position="30"/>
        <end position="46"/>
    </location>
</feature>
<evidence type="ECO:0000313" key="4">
    <source>
        <dbReference type="Proteomes" id="UP000179797"/>
    </source>
</evidence>
<evidence type="ECO:0000313" key="3">
    <source>
        <dbReference type="EMBL" id="OHX68028.1"/>
    </source>
</evidence>
<dbReference type="AlphaFoldDB" id="A0A1S1Z415"/>
<proteinExistence type="predicted"/>
<keyword evidence="2" id="KW-0812">Transmembrane</keyword>
<dbReference type="OrthoDB" id="886983at2"/>
<organism evidence="3 4">
    <name type="scientific">Flammeovirga pacifica</name>
    <dbReference type="NCBI Taxonomy" id="915059"/>
    <lineage>
        <taxon>Bacteria</taxon>
        <taxon>Pseudomonadati</taxon>
        <taxon>Bacteroidota</taxon>
        <taxon>Cytophagia</taxon>
        <taxon>Cytophagales</taxon>
        <taxon>Flammeovirgaceae</taxon>
        <taxon>Flammeovirga</taxon>
    </lineage>
</organism>
<feature type="region of interest" description="Disordered" evidence="1">
    <location>
        <begin position="50"/>
        <end position="72"/>
    </location>
</feature>
<dbReference type="STRING" id="915059.NH26_17610"/>
<keyword evidence="2" id="KW-1133">Transmembrane helix</keyword>
<gene>
    <name evidence="3" type="ORF">NH26_17610</name>
</gene>
<dbReference type="RefSeq" id="WP_044220107.1">
    <property type="nucleotide sequence ID" value="NZ_JRYR02000001.1"/>
</dbReference>
<dbReference type="EMBL" id="JRYR02000001">
    <property type="protein sequence ID" value="OHX68028.1"/>
    <property type="molecule type" value="Genomic_DNA"/>
</dbReference>
<comment type="caution">
    <text evidence="3">The sequence shown here is derived from an EMBL/GenBank/DDBJ whole genome shotgun (WGS) entry which is preliminary data.</text>
</comment>
<accession>A0A1S1Z415</accession>
<dbReference type="Proteomes" id="UP000179797">
    <property type="component" value="Unassembled WGS sequence"/>
</dbReference>
<reference evidence="3 4" key="1">
    <citation type="journal article" date="2012" name="Int. J. Syst. Evol. Microbiol.">
        <title>Flammeovirga pacifica sp. nov., isolated from deep-sea sediment.</title>
        <authorList>
            <person name="Xu H."/>
            <person name="Fu Y."/>
            <person name="Yang N."/>
            <person name="Ding Z."/>
            <person name="Lai Q."/>
            <person name="Zeng R."/>
        </authorList>
    </citation>
    <scope>NUCLEOTIDE SEQUENCE [LARGE SCALE GENOMIC DNA]</scope>
    <source>
        <strain evidence="4">DSM 24597 / LMG 26175 / WPAGA1</strain>
    </source>
</reference>
<evidence type="ECO:0000256" key="1">
    <source>
        <dbReference type="SAM" id="MobiDB-lite"/>
    </source>
</evidence>